<reference evidence="1 2" key="1">
    <citation type="journal article" date="2013" name="Front. Microbiol.">
        <title>Comparative genomic analyses of the cyanobacterium, Lyngbya aestuarii BL J, a powerful hydrogen producer.</title>
        <authorList>
            <person name="Kothari A."/>
            <person name="Vaughn M."/>
            <person name="Garcia-Pichel F."/>
        </authorList>
    </citation>
    <scope>NUCLEOTIDE SEQUENCE [LARGE SCALE GENOMIC DNA]</scope>
    <source>
        <strain evidence="1 2">BL J</strain>
    </source>
</reference>
<sequence>MNCNPFILHKSDKIRQSLGKICYSLDLYGKASSESTGVSTTVLGWQPIG</sequence>
<accession>U7QS39</accession>
<comment type="caution">
    <text evidence="1">The sequence shown here is derived from an EMBL/GenBank/DDBJ whole genome shotgun (WGS) entry which is preliminary data.</text>
</comment>
<evidence type="ECO:0000313" key="2">
    <source>
        <dbReference type="Proteomes" id="UP000017127"/>
    </source>
</evidence>
<evidence type="ECO:0000313" key="1">
    <source>
        <dbReference type="EMBL" id="ERT09231.1"/>
    </source>
</evidence>
<dbReference type="Proteomes" id="UP000017127">
    <property type="component" value="Unassembled WGS sequence"/>
</dbReference>
<keyword evidence="2" id="KW-1185">Reference proteome</keyword>
<proteinExistence type="predicted"/>
<gene>
    <name evidence="1" type="ORF">M595_0694</name>
</gene>
<dbReference type="EMBL" id="AUZM01000004">
    <property type="protein sequence ID" value="ERT09231.1"/>
    <property type="molecule type" value="Genomic_DNA"/>
</dbReference>
<protein>
    <submittedName>
        <fullName evidence="1">Uncharacterized protein</fullName>
    </submittedName>
</protein>
<name>U7QS39_9CYAN</name>
<organism evidence="1 2">
    <name type="scientific">Lyngbya aestuarii BL J</name>
    <dbReference type="NCBI Taxonomy" id="1348334"/>
    <lineage>
        <taxon>Bacteria</taxon>
        <taxon>Bacillati</taxon>
        <taxon>Cyanobacteriota</taxon>
        <taxon>Cyanophyceae</taxon>
        <taxon>Oscillatoriophycideae</taxon>
        <taxon>Oscillatoriales</taxon>
        <taxon>Microcoleaceae</taxon>
        <taxon>Lyngbya</taxon>
    </lineage>
</organism>
<dbReference type="AlphaFoldDB" id="U7QS39"/>